<keyword evidence="1" id="KW-0472">Membrane</keyword>
<dbReference type="STRING" id="1121419.SAMN05443529_13925"/>
<dbReference type="Proteomes" id="UP000198656">
    <property type="component" value="Unassembled WGS sequence"/>
</dbReference>
<gene>
    <name evidence="3" type="ORF">SAMN05443529_13925</name>
</gene>
<feature type="domain" description="DUF4367" evidence="2">
    <location>
        <begin position="136"/>
        <end position="245"/>
    </location>
</feature>
<protein>
    <recommendedName>
        <fullName evidence="2">DUF4367 domain-containing protein</fullName>
    </recommendedName>
</protein>
<proteinExistence type="predicted"/>
<dbReference type="InterPro" id="IPR025377">
    <property type="entry name" value="DUF4367"/>
</dbReference>
<evidence type="ECO:0000256" key="1">
    <source>
        <dbReference type="SAM" id="Phobius"/>
    </source>
</evidence>
<dbReference type="OrthoDB" id="1786203at2"/>
<dbReference type="Pfam" id="PF14285">
    <property type="entry name" value="DUF4367"/>
    <property type="match status" value="1"/>
</dbReference>
<dbReference type="AlphaFoldDB" id="A0A1G8KM02"/>
<sequence length="246" mass="27651">MSDEFEDKIGQQIRKSLLLEASKIDVPPVKEQWEDFVRRYRAPKKRTNRISKVTLTAAAVVLLAIAGSFLRPSTASALGERLIDSIKVFLGGSLYNVNTVQKGNSDPPTIERNELPSEMEVTLDEVEKIVYFSVAKPHYLPQGTERKKVFLTQTTGDTYSIKMEYSYNSQPFMLLQNNLVAGHNGSFLYDSDDAQVNNIDINGNEGHLLKTKDGTLILRWAMRGLEIELIGKIEEDDLIKVARSVT</sequence>
<reference evidence="4" key="1">
    <citation type="submission" date="2016-10" db="EMBL/GenBank/DDBJ databases">
        <authorList>
            <person name="Varghese N."/>
            <person name="Submissions S."/>
        </authorList>
    </citation>
    <scope>NUCLEOTIDE SEQUENCE [LARGE SCALE GENOMIC DNA]</scope>
    <source>
        <strain evidence="4">DSM 8344</strain>
    </source>
</reference>
<evidence type="ECO:0000313" key="4">
    <source>
        <dbReference type="Proteomes" id="UP000198656"/>
    </source>
</evidence>
<accession>A0A1G8KM02</accession>
<dbReference type="RefSeq" id="WP_092335652.1">
    <property type="nucleotide sequence ID" value="NZ_FNCP01000039.1"/>
</dbReference>
<keyword evidence="1" id="KW-1133">Transmembrane helix</keyword>
<evidence type="ECO:0000259" key="2">
    <source>
        <dbReference type="Pfam" id="PF14285"/>
    </source>
</evidence>
<keyword evidence="1" id="KW-0812">Transmembrane</keyword>
<name>A0A1G8KM02_9FIRM</name>
<evidence type="ECO:0000313" key="3">
    <source>
        <dbReference type="EMBL" id="SDI44439.1"/>
    </source>
</evidence>
<keyword evidence="4" id="KW-1185">Reference proteome</keyword>
<organism evidence="3 4">
    <name type="scientific">Desulfosporosinus hippei DSM 8344</name>
    <dbReference type="NCBI Taxonomy" id="1121419"/>
    <lineage>
        <taxon>Bacteria</taxon>
        <taxon>Bacillati</taxon>
        <taxon>Bacillota</taxon>
        <taxon>Clostridia</taxon>
        <taxon>Eubacteriales</taxon>
        <taxon>Desulfitobacteriaceae</taxon>
        <taxon>Desulfosporosinus</taxon>
    </lineage>
</organism>
<dbReference type="EMBL" id="FNCP01000039">
    <property type="protein sequence ID" value="SDI44439.1"/>
    <property type="molecule type" value="Genomic_DNA"/>
</dbReference>
<feature type="transmembrane region" description="Helical" evidence="1">
    <location>
        <begin position="50"/>
        <end position="70"/>
    </location>
</feature>